<keyword evidence="4 7" id="KW-1133">Transmembrane helix</keyword>
<dbReference type="GO" id="GO:0046872">
    <property type="term" value="F:metal ion binding"/>
    <property type="evidence" value="ECO:0007669"/>
    <property type="project" value="UniProtKB-KW"/>
</dbReference>
<evidence type="ECO:0000256" key="3">
    <source>
        <dbReference type="ARBA" id="ARBA00022692"/>
    </source>
</evidence>
<evidence type="ECO:0000256" key="5">
    <source>
        <dbReference type="ARBA" id="ARBA00023136"/>
    </source>
</evidence>
<evidence type="ECO:0000256" key="2">
    <source>
        <dbReference type="ARBA" id="ARBA00022448"/>
    </source>
</evidence>
<keyword evidence="5 7" id="KW-0472">Membrane</keyword>
<dbReference type="PROSITE" id="PS50267">
    <property type="entry name" value="NA_NEUROTRAN_SYMP_3"/>
    <property type="match status" value="1"/>
</dbReference>
<reference evidence="8" key="1">
    <citation type="submission" date="2022-08" db="UniProtKB">
        <authorList>
            <consortium name="EnsemblMetazoa"/>
        </authorList>
    </citation>
    <scope>IDENTIFICATION</scope>
    <source>
        <strain evidence="8">05x7-T-G4-1.051#20</strain>
    </source>
</reference>
<dbReference type="GO" id="GO:0006865">
    <property type="term" value="P:amino acid transport"/>
    <property type="evidence" value="ECO:0007669"/>
    <property type="project" value="TreeGrafter"/>
</dbReference>
<dbReference type="AlphaFoldDB" id="A0A8W8K9N3"/>
<keyword evidence="9" id="KW-1185">Reference proteome</keyword>
<comment type="subcellular location">
    <subcellularLocation>
        <location evidence="1">Membrane</location>
        <topology evidence="1">Multi-pass membrane protein</topology>
    </subcellularLocation>
</comment>
<dbReference type="PANTHER" id="PTHR11616:SF240">
    <property type="entry name" value="BLOATED TUBULES, ISOFORM B-RELATED"/>
    <property type="match status" value="1"/>
</dbReference>
<keyword evidence="2" id="KW-0813">Transport</keyword>
<name>A0A8W8K9N3_MAGGI</name>
<dbReference type="Proteomes" id="UP000005408">
    <property type="component" value="Unassembled WGS sequence"/>
</dbReference>
<organism evidence="8 9">
    <name type="scientific">Magallana gigas</name>
    <name type="common">Pacific oyster</name>
    <name type="synonym">Crassostrea gigas</name>
    <dbReference type="NCBI Taxonomy" id="29159"/>
    <lineage>
        <taxon>Eukaryota</taxon>
        <taxon>Metazoa</taxon>
        <taxon>Spiralia</taxon>
        <taxon>Lophotrochozoa</taxon>
        <taxon>Mollusca</taxon>
        <taxon>Bivalvia</taxon>
        <taxon>Autobranchia</taxon>
        <taxon>Pteriomorphia</taxon>
        <taxon>Ostreida</taxon>
        <taxon>Ostreoidea</taxon>
        <taxon>Ostreidae</taxon>
        <taxon>Magallana</taxon>
    </lineage>
</organism>
<proteinExistence type="predicted"/>
<dbReference type="EnsemblMetazoa" id="G22584.1">
    <property type="protein sequence ID" value="G22584.1:cds"/>
    <property type="gene ID" value="G22584"/>
</dbReference>
<keyword evidence="6" id="KW-0915">Sodium</keyword>
<dbReference type="InterPro" id="IPR037272">
    <property type="entry name" value="SNS_sf"/>
</dbReference>
<keyword evidence="3 7" id="KW-0812">Transmembrane</keyword>
<keyword evidence="6" id="KW-0479">Metal-binding</keyword>
<evidence type="ECO:0000256" key="1">
    <source>
        <dbReference type="ARBA" id="ARBA00004141"/>
    </source>
</evidence>
<evidence type="ECO:0000313" key="8">
    <source>
        <dbReference type="EnsemblMetazoa" id="G22584.1:cds"/>
    </source>
</evidence>
<dbReference type="GO" id="GO:0005886">
    <property type="term" value="C:plasma membrane"/>
    <property type="evidence" value="ECO:0007669"/>
    <property type="project" value="TreeGrafter"/>
</dbReference>
<evidence type="ECO:0000256" key="6">
    <source>
        <dbReference type="PIRSR" id="PIRSR600175-1"/>
    </source>
</evidence>
<protein>
    <submittedName>
        <fullName evidence="8">Uncharacterized protein</fullName>
    </submittedName>
</protein>
<feature type="transmembrane region" description="Helical" evidence="7">
    <location>
        <begin position="23"/>
        <end position="51"/>
    </location>
</feature>
<accession>A0A8W8K9N3</accession>
<dbReference type="GO" id="GO:0035725">
    <property type="term" value="P:sodium ion transmembrane transport"/>
    <property type="evidence" value="ECO:0007669"/>
    <property type="project" value="TreeGrafter"/>
</dbReference>
<feature type="binding site" evidence="6">
    <location>
        <position position="38"/>
    </location>
    <ligand>
        <name>Na(+)</name>
        <dbReference type="ChEBI" id="CHEBI:29101"/>
        <label>1</label>
    </ligand>
</feature>
<feature type="binding site" evidence="6">
    <location>
        <position position="39"/>
    </location>
    <ligand>
        <name>Na(+)</name>
        <dbReference type="ChEBI" id="CHEBI:29101"/>
        <label>1</label>
    </ligand>
</feature>
<sequence>MTGPELVFVAYPKALTKLPMPHLWGVLFFLMLITVGVDSQALFLATCAAYSPPYSANYTYPDFAIAIGQFFAILPMLPVPIVIIWELVHSKGTFLQRIKTLARPDSSWGPNSKRHRQTYKVYEYRKGLVDRIRVNLLGDRHCQGRDAWFCTLIDGLTNFYTGFMAKDIGLTMEEIFISASVWIFRDCL</sequence>
<feature type="transmembrane region" description="Helical" evidence="7">
    <location>
        <begin position="63"/>
        <end position="88"/>
    </location>
</feature>
<dbReference type="InterPro" id="IPR000175">
    <property type="entry name" value="Na/ntran_symport"/>
</dbReference>
<dbReference type="SUPFAM" id="SSF161070">
    <property type="entry name" value="SNF-like"/>
    <property type="match status" value="1"/>
</dbReference>
<evidence type="ECO:0000256" key="7">
    <source>
        <dbReference type="SAM" id="Phobius"/>
    </source>
</evidence>
<evidence type="ECO:0000256" key="4">
    <source>
        <dbReference type="ARBA" id="ARBA00022989"/>
    </source>
</evidence>
<dbReference type="PANTHER" id="PTHR11616">
    <property type="entry name" value="SODIUM/CHLORIDE DEPENDENT TRANSPORTER"/>
    <property type="match status" value="1"/>
</dbReference>
<dbReference type="Pfam" id="PF00209">
    <property type="entry name" value="SNF"/>
    <property type="match status" value="1"/>
</dbReference>
<evidence type="ECO:0000313" key="9">
    <source>
        <dbReference type="Proteomes" id="UP000005408"/>
    </source>
</evidence>